<evidence type="ECO:0000313" key="6">
    <source>
        <dbReference type="Proteomes" id="UP000231179"/>
    </source>
</evidence>
<dbReference type="NCBIfam" id="NF003915">
    <property type="entry name" value="PRK05441.1"/>
    <property type="match status" value="1"/>
</dbReference>
<keyword evidence="2 3" id="KW-0119">Carbohydrate metabolism</keyword>
<evidence type="ECO:0000256" key="1">
    <source>
        <dbReference type="ARBA" id="ARBA00023239"/>
    </source>
</evidence>
<gene>
    <name evidence="3 5" type="primary">murQ</name>
    <name evidence="5" type="ORF">SCLAR_v1c09270</name>
</gene>
<feature type="active site" evidence="3">
    <location>
        <position position="116"/>
    </location>
</feature>
<dbReference type="Pfam" id="PF22645">
    <property type="entry name" value="GKRP_SIS_N"/>
    <property type="match status" value="1"/>
</dbReference>
<reference evidence="5 6" key="1">
    <citation type="submission" date="2017-11" db="EMBL/GenBank/DDBJ databases">
        <title>Complete genome sequence of Spiroplasma clarkii CN-5 (DSM 19994).</title>
        <authorList>
            <person name="Tsai Y.-M."/>
            <person name="Chang A."/>
            <person name="Lo W.-S."/>
            <person name="Kuo C.-H."/>
        </authorList>
    </citation>
    <scope>NUCLEOTIDE SEQUENCE [LARGE SCALE GENOMIC DNA]</scope>
    <source>
        <strain evidence="5 6">CN-5</strain>
    </source>
</reference>
<name>A0A1Y0L1M8_9MOLU</name>
<evidence type="ECO:0000313" key="5">
    <source>
        <dbReference type="EMBL" id="ATX71233.1"/>
    </source>
</evidence>
<dbReference type="InterPro" id="IPR005488">
    <property type="entry name" value="Etherase_MurQ"/>
</dbReference>
<feature type="domain" description="SIS" evidence="4">
    <location>
        <begin position="58"/>
        <end position="220"/>
    </location>
</feature>
<dbReference type="GO" id="GO:0009254">
    <property type="term" value="P:peptidoglycan turnover"/>
    <property type="evidence" value="ECO:0007669"/>
    <property type="project" value="TreeGrafter"/>
</dbReference>
<dbReference type="EMBL" id="CP024870">
    <property type="protein sequence ID" value="ATX71233.1"/>
    <property type="molecule type" value="Genomic_DNA"/>
</dbReference>
<dbReference type="PROSITE" id="PS01272">
    <property type="entry name" value="GCKR"/>
    <property type="match status" value="1"/>
</dbReference>
<comment type="pathway">
    <text evidence="3">Amino-sugar metabolism; N-acetylmuramate degradation.</text>
</comment>
<comment type="similarity">
    <text evidence="3">Belongs to the GCKR-like family. MurNAc-6-P etherase subfamily.</text>
</comment>
<dbReference type="GO" id="GO:0016803">
    <property type="term" value="F:ether hydrolase activity"/>
    <property type="evidence" value="ECO:0007669"/>
    <property type="project" value="TreeGrafter"/>
</dbReference>
<dbReference type="EC" id="4.2.1.126" evidence="3"/>
<evidence type="ECO:0000256" key="3">
    <source>
        <dbReference type="HAMAP-Rule" id="MF_00068"/>
    </source>
</evidence>
<dbReference type="Gene3D" id="1.10.8.1080">
    <property type="match status" value="1"/>
</dbReference>
<comment type="function">
    <text evidence="3">Specifically catalyzes the cleavage of the D-lactyl ether substituent of MurNAc 6-phosphate, producing GlcNAc 6-phosphate and D-lactate.</text>
</comment>
<dbReference type="PANTHER" id="PTHR10088:SF4">
    <property type="entry name" value="GLUCOKINASE REGULATORY PROTEIN"/>
    <property type="match status" value="1"/>
</dbReference>
<organism evidence="5 6">
    <name type="scientific">Spiroplasma clarkii</name>
    <dbReference type="NCBI Taxonomy" id="2139"/>
    <lineage>
        <taxon>Bacteria</taxon>
        <taxon>Bacillati</taxon>
        <taxon>Mycoplasmatota</taxon>
        <taxon>Mollicutes</taxon>
        <taxon>Entomoplasmatales</taxon>
        <taxon>Spiroplasmataceae</taxon>
        <taxon>Spiroplasma</taxon>
    </lineage>
</organism>
<evidence type="ECO:0000256" key="2">
    <source>
        <dbReference type="ARBA" id="ARBA00023277"/>
    </source>
</evidence>
<dbReference type="KEGG" id="scla:SCLARK_001358"/>
<dbReference type="GO" id="GO:0046348">
    <property type="term" value="P:amino sugar catabolic process"/>
    <property type="evidence" value="ECO:0007669"/>
    <property type="project" value="InterPro"/>
</dbReference>
<dbReference type="PANTHER" id="PTHR10088">
    <property type="entry name" value="GLUCOKINASE REGULATORY PROTEIN"/>
    <property type="match status" value="1"/>
</dbReference>
<dbReference type="AlphaFoldDB" id="A0A1Y0L1M8"/>
<evidence type="ECO:0000259" key="4">
    <source>
        <dbReference type="PROSITE" id="PS51464"/>
    </source>
</evidence>
<protein>
    <recommendedName>
        <fullName evidence="3">N-acetylmuramic acid 6-phosphate etherase</fullName>
        <shortName evidence="3">MurNAc-6-P etherase</shortName>
        <ecNumber evidence="3">4.2.1.126</ecNumber>
    </recommendedName>
    <alternativeName>
        <fullName evidence="3">N-acetylmuramic acid 6-phosphate hydrolase</fullName>
    </alternativeName>
    <alternativeName>
        <fullName evidence="3">N-acetylmuramic acid 6-phosphate lyase</fullName>
    </alternativeName>
</protein>
<dbReference type="FunFam" id="3.40.50.10490:FF:000014">
    <property type="entry name" value="N-acetylmuramic acid 6-phosphate etherase"/>
    <property type="match status" value="1"/>
</dbReference>
<dbReference type="NCBIfam" id="TIGR00274">
    <property type="entry name" value="N-acetylmuramic acid 6-phosphate etherase"/>
    <property type="match status" value="1"/>
</dbReference>
<dbReference type="Pfam" id="PF20741">
    <property type="entry name" value="GKRP-like_C"/>
    <property type="match status" value="1"/>
</dbReference>
<dbReference type="SUPFAM" id="SSF53697">
    <property type="entry name" value="SIS domain"/>
    <property type="match status" value="1"/>
</dbReference>
<dbReference type="InterPro" id="IPR005486">
    <property type="entry name" value="Glucokinase_regulatory_CS"/>
</dbReference>
<dbReference type="UniPathway" id="UPA00342"/>
<proteinExistence type="inferred from homology"/>
<dbReference type="InterPro" id="IPR001347">
    <property type="entry name" value="SIS_dom"/>
</dbReference>
<dbReference type="InterPro" id="IPR046348">
    <property type="entry name" value="SIS_dom_sf"/>
</dbReference>
<dbReference type="Gene3D" id="3.40.50.10490">
    <property type="entry name" value="Glucose-6-phosphate isomerase like protein, domain 1"/>
    <property type="match status" value="1"/>
</dbReference>
<dbReference type="GO" id="GO:0097367">
    <property type="term" value="F:carbohydrate derivative binding"/>
    <property type="evidence" value="ECO:0007669"/>
    <property type="project" value="InterPro"/>
</dbReference>
<dbReference type="CDD" id="cd05007">
    <property type="entry name" value="SIS_Etherase"/>
    <property type="match status" value="1"/>
</dbReference>
<dbReference type="RefSeq" id="WP_100254770.1">
    <property type="nucleotide sequence ID" value="NZ_CP015819.1"/>
</dbReference>
<sequence>MKQADINKISTEQINDKTTNIDQMPIINILELINDEDTNVACAVKAEIKNIAAIIEKIQKNFKTGGRVFYLGAGTSGRLGVLDASEMLPTFNSHDEIIGIIAGGESALRKPVEAAEDDENQAELDLKDYNLTPKDTVIAIGASGRTPYSIGALKYAKSKNAYAIGLSMSKCSKFREFADDVIEINSGPEVISGSTRLKAGTATKLVLNMISTTLMIKKGKTYGNLMIDVRISNEKLFYRAVNIVQLITNELDSLKIEKILKETRDVRLTVVMLLFEVDLTQAKIILESTSNIKTLIEKKIKNV</sequence>
<accession>A0A1Y0L1M8</accession>
<dbReference type="GO" id="GO:0097173">
    <property type="term" value="P:N-acetylmuramic acid catabolic process"/>
    <property type="evidence" value="ECO:0007669"/>
    <property type="project" value="UniProtKB-UniPathway"/>
</dbReference>
<comment type="catalytic activity">
    <reaction evidence="3">
        <text>N-acetyl-D-muramate 6-phosphate + H2O = N-acetyl-D-glucosamine 6-phosphate + (R)-lactate</text>
        <dbReference type="Rhea" id="RHEA:26410"/>
        <dbReference type="ChEBI" id="CHEBI:15377"/>
        <dbReference type="ChEBI" id="CHEBI:16004"/>
        <dbReference type="ChEBI" id="CHEBI:57513"/>
        <dbReference type="ChEBI" id="CHEBI:58722"/>
        <dbReference type="EC" id="4.2.1.126"/>
    </reaction>
</comment>
<comment type="miscellaneous">
    <text evidence="3">A lyase-type mechanism (elimination/hydration) is suggested for the cleavage of the lactyl ether bond of MurNAc 6-phosphate, with the formation of an alpha,beta-unsaturated aldehyde intermediate with (E)-stereochemistry, followed by the syn addition of water to give product.</text>
</comment>
<dbReference type="OrthoDB" id="9813395at2"/>
<dbReference type="Proteomes" id="UP000231179">
    <property type="component" value="Chromosome"/>
</dbReference>
<dbReference type="GO" id="GO:0016835">
    <property type="term" value="F:carbon-oxygen lyase activity"/>
    <property type="evidence" value="ECO:0007669"/>
    <property type="project" value="UniProtKB-UniRule"/>
</dbReference>
<comment type="subunit">
    <text evidence="3">Homodimer.</text>
</comment>
<dbReference type="InterPro" id="IPR040190">
    <property type="entry name" value="MURQ/GCKR"/>
</dbReference>
<keyword evidence="1 3" id="KW-0456">Lyase</keyword>
<dbReference type="HAMAP" id="MF_00068">
    <property type="entry name" value="MurQ"/>
    <property type="match status" value="1"/>
</dbReference>
<dbReference type="NCBIfam" id="NF009222">
    <property type="entry name" value="PRK12570.1"/>
    <property type="match status" value="1"/>
</dbReference>
<feature type="active site" description="Proton donor" evidence="3">
    <location>
        <position position="86"/>
    </location>
</feature>
<keyword evidence="6" id="KW-1185">Reference proteome</keyword>
<dbReference type="PROSITE" id="PS51464">
    <property type="entry name" value="SIS"/>
    <property type="match status" value="1"/>
</dbReference>